<dbReference type="EMBL" id="SRLO01004757">
    <property type="protein sequence ID" value="TNN30199.1"/>
    <property type="molecule type" value="Genomic_DNA"/>
</dbReference>
<accession>A0A4Z2EN68</accession>
<evidence type="ECO:0000313" key="1">
    <source>
        <dbReference type="EMBL" id="TNN30199.1"/>
    </source>
</evidence>
<dbReference type="InterPro" id="IPR013783">
    <property type="entry name" value="Ig-like_fold"/>
</dbReference>
<dbReference type="Gene3D" id="2.60.40.10">
    <property type="entry name" value="Immunoglobulins"/>
    <property type="match status" value="1"/>
</dbReference>
<proteinExistence type="predicted"/>
<sequence>MVEKQDMDSCSVLGGQQMILTGQNFSSDSKFLLFAPPPSHLRTRLSHKESGEP</sequence>
<gene>
    <name evidence="1" type="primary">Nfatc2_0</name>
    <name evidence="1" type="ORF">EYF80_059649</name>
</gene>
<dbReference type="Proteomes" id="UP000314294">
    <property type="component" value="Unassembled WGS sequence"/>
</dbReference>
<comment type="caution">
    <text evidence="1">The sequence shown here is derived from an EMBL/GenBank/DDBJ whole genome shotgun (WGS) entry which is preliminary data.</text>
</comment>
<dbReference type="GO" id="GO:0007399">
    <property type="term" value="P:nervous system development"/>
    <property type="evidence" value="ECO:0007669"/>
    <property type="project" value="UniProtKB-ARBA"/>
</dbReference>
<name>A0A4Z2EN68_9TELE</name>
<protein>
    <submittedName>
        <fullName evidence="1">Nuclear factor of activated T-cells, cytoplasmic 2</fullName>
    </submittedName>
</protein>
<reference evidence="1 2" key="1">
    <citation type="submission" date="2019-03" db="EMBL/GenBank/DDBJ databases">
        <title>First draft genome of Liparis tanakae, snailfish: a comprehensive survey of snailfish specific genes.</title>
        <authorList>
            <person name="Kim W."/>
            <person name="Song I."/>
            <person name="Jeong J.-H."/>
            <person name="Kim D."/>
            <person name="Kim S."/>
            <person name="Ryu S."/>
            <person name="Song J.Y."/>
            <person name="Lee S.K."/>
        </authorList>
    </citation>
    <scope>NUCLEOTIDE SEQUENCE [LARGE SCALE GENOMIC DNA]</scope>
    <source>
        <tissue evidence="1">Muscle</tissue>
    </source>
</reference>
<evidence type="ECO:0000313" key="2">
    <source>
        <dbReference type="Proteomes" id="UP000314294"/>
    </source>
</evidence>
<organism evidence="1 2">
    <name type="scientific">Liparis tanakae</name>
    <name type="common">Tanaka's snailfish</name>
    <dbReference type="NCBI Taxonomy" id="230148"/>
    <lineage>
        <taxon>Eukaryota</taxon>
        <taxon>Metazoa</taxon>
        <taxon>Chordata</taxon>
        <taxon>Craniata</taxon>
        <taxon>Vertebrata</taxon>
        <taxon>Euteleostomi</taxon>
        <taxon>Actinopterygii</taxon>
        <taxon>Neopterygii</taxon>
        <taxon>Teleostei</taxon>
        <taxon>Neoteleostei</taxon>
        <taxon>Acanthomorphata</taxon>
        <taxon>Eupercaria</taxon>
        <taxon>Perciformes</taxon>
        <taxon>Cottioidei</taxon>
        <taxon>Cottales</taxon>
        <taxon>Liparidae</taxon>
        <taxon>Liparis</taxon>
    </lineage>
</organism>
<dbReference type="AlphaFoldDB" id="A0A4Z2EN68"/>
<dbReference type="SUPFAM" id="SSF81296">
    <property type="entry name" value="E set domains"/>
    <property type="match status" value="1"/>
</dbReference>
<keyword evidence="2" id="KW-1185">Reference proteome</keyword>
<dbReference type="InterPro" id="IPR014756">
    <property type="entry name" value="Ig_E-set"/>
</dbReference>